<accession>A0A0N7MAN8</accession>
<organism evidence="2 3">
    <name type="scientific">Shimia thalassica</name>
    <dbReference type="NCBI Taxonomy" id="1715693"/>
    <lineage>
        <taxon>Bacteria</taxon>
        <taxon>Pseudomonadati</taxon>
        <taxon>Pseudomonadota</taxon>
        <taxon>Alphaproteobacteria</taxon>
        <taxon>Rhodobacterales</taxon>
        <taxon>Roseobacteraceae</taxon>
    </lineage>
</organism>
<feature type="coiled-coil region" evidence="1">
    <location>
        <begin position="29"/>
        <end position="97"/>
    </location>
</feature>
<dbReference type="EMBL" id="CYTW01000007">
    <property type="protein sequence ID" value="CUK14034.1"/>
    <property type="molecule type" value="Genomic_DNA"/>
</dbReference>
<dbReference type="Proteomes" id="UP000051870">
    <property type="component" value="Unassembled WGS sequence"/>
</dbReference>
<proteinExistence type="predicted"/>
<gene>
    <name evidence="2" type="ORF">PH7735_03863</name>
</gene>
<keyword evidence="1" id="KW-0175">Coiled coil</keyword>
<dbReference type="GeneID" id="83882831"/>
<evidence type="ECO:0000313" key="3">
    <source>
        <dbReference type="Proteomes" id="UP000051870"/>
    </source>
</evidence>
<dbReference type="STRING" id="1715693.PH7735_03863"/>
<name>A0A0N7MAN8_9RHOB</name>
<dbReference type="AlphaFoldDB" id="A0A0N7MAN8"/>
<protein>
    <submittedName>
        <fullName evidence="2">Uncharacterized protein</fullName>
    </submittedName>
</protein>
<reference evidence="3" key="1">
    <citation type="submission" date="2015-09" db="EMBL/GenBank/DDBJ databases">
        <authorList>
            <person name="Rodrigo-Torres Lidia"/>
            <person name="Arahal R.David."/>
        </authorList>
    </citation>
    <scope>NUCLEOTIDE SEQUENCE [LARGE SCALE GENOMIC DNA]</scope>
    <source>
        <strain evidence="3">CECT 7735</strain>
    </source>
</reference>
<evidence type="ECO:0000313" key="2">
    <source>
        <dbReference type="EMBL" id="CUK14034.1"/>
    </source>
</evidence>
<keyword evidence="3" id="KW-1185">Reference proteome</keyword>
<evidence type="ECO:0000256" key="1">
    <source>
        <dbReference type="SAM" id="Coils"/>
    </source>
</evidence>
<sequence length="161" mass="17203">MNKIVIGILGVGILVVGAIVLMPEKEPTVQDKLKEAKESLSEAAELAKEAAEEQAEEIGAELEETLANAKQSTLDVVADLQDSATETALNLAKLQDDIKTEFDEGGALNIEGYDPSQAAAALEDIGLNKDAATSLSEWLTELYETPEKADEAISDFLDKLK</sequence>
<dbReference type="RefSeq" id="WP_058313030.1">
    <property type="nucleotide sequence ID" value="NZ_CYTW01000007.1"/>
</dbReference>